<dbReference type="SUPFAM" id="SSF81301">
    <property type="entry name" value="Nucleotidyltransferase"/>
    <property type="match status" value="1"/>
</dbReference>
<sequence length="266" mass="30598">MPTAPEQHAPVSLHQAAESLKPEQARLFADWLRIMNDSGVPYVVSGAFALCAYTSIWRDTKDMDIFLQPKSLKPALEIMAKAGYETEITDTHWLAKVYQRPYFMDLIFSLPSNLVRIDDEWFTHSRPLEILGVSTRMVGPEELVASKVHVARSDRFDGADIAHLIRSQEGRLNWARLRRILGDDTILLWHLLLFNFIYPGHTDWLPQDLMVELFDKVRTTWKTPGDPAIFFGAAIDPHRFAVDQERWEYRNVKPSQPLVNEKGEAL</sequence>
<evidence type="ECO:0000313" key="1">
    <source>
        <dbReference type="EMBL" id="EGJ50708.1"/>
    </source>
</evidence>
<dbReference type="Gene3D" id="3.30.460.40">
    <property type="match status" value="1"/>
</dbReference>
<dbReference type="Pfam" id="PF14907">
    <property type="entry name" value="NTP_transf_5"/>
    <property type="match status" value="1"/>
</dbReference>
<evidence type="ECO:0008006" key="3">
    <source>
        <dbReference type="Google" id="ProtNLM"/>
    </source>
</evidence>
<dbReference type="InterPro" id="IPR043519">
    <property type="entry name" value="NT_sf"/>
</dbReference>
<dbReference type="EMBL" id="CP003221">
    <property type="protein sequence ID" value="EGJ50708.1"/>
    <property type="molecule type" value="Genomic_DNA"/>
</dbReference>
<name>F3YY06_DESAF</name>
<evidence type="ECO:0000313" key="2">
    <source>
        <dbReference type="Proteomes" id="UP000007844"/>
    </source>
</evidence>
<dbReference type="AlphaFoldDB" id="F3YY06"/>
<dbReference type="HOGENOM" id="CLU_070788_0_0_7"/>
<dbReference type="STRING" id="690850.Desaf_2384"/>
<dbReference type="eggNOG" id="COG4914">
    <property type="taxonomic scope" value="Bacteria"/>
</dbReference>
<organism evidence="1 2">
    <name type="scientific">Desulfocurvibacter africanus subsp. africanus str. Walvis Bay</name>
    <dbReference type="NCBI Taxonomy" id="690850"/>
    <lineage>
        <taxon>Bacteria</taxon>
        <taxon>Pseudomonadati</taxon>
        <taxon>Thermodesulfobacteriota</taxon>
        <taxon>Desulfovibrionia</taxon>
        <taxon>Desulfovibrionales</taxon>
        <taxon>Desulfovibrionaceae</taxon>
        <taxon>Desulfocurvibacter</taxon>
    </lineage>
</organism>
<keyword evidence="2" id="KW-1185">Reference proteome</keyword>
<dbReference type="InterPro" id="IPR039498">
    <property type="entry name" value="NTP_transf_5"/>
</dbReference>
<dbReference type="Proteomes" id="UP000007844">
    <property type="component" value="Chromosome"/>
</dbReference>
<accession>F3YY06</accession>
<gene>
    <name evidence="1" type="ORF">Desaf_2384</name>
</gene>
<protein>
    <recommendedName>
        <fullName evidence="3">Nucleotidyl transferase</fullName>
    </recommendedName>
</protein>
<reference evidence="1 2" key="1">
    <citation type="journal article" date="2011" name="J. Bacteriol.">
        <title>Genome sequence of the mercury-methylating and pleomorphic Desulfovibrio africanus Strain Walvis Bay.</title>
        <authorList>
            <person name="Brown S.D."/>
            <person name="Wall J.D."/>
            <person name="Kucken A.M."/>
            <person name="Gilmour C.C."/>
            <person name="Podar M."/>
            <person name="Brandt C.C."/>
            <person name="Teshima H."/>
            <person name="Detter J.C."/>
            <person name="Han C.S."/>
            <person name="Land M.L."/>
            <person name="Lucas S."/>
            <person name="Han J."/>
            <person name="Pennacchio L."/>
            <person name="Nolan M."/>
            <person name="Pitluck S."/>
            <person name="Woyke T."/>
            <person name="Goodwin L."/>
            <person name="Palumbo A.V."/>
            <person name="Elias D.A."/>
        </authorList>
    </citation>
    <scope>NUCLEOTIDE SEQUENCE [LARGE SCALE GENOMIC DNA]</scope>
    <source>
        <strain evidence="1 2">Walvis Bay</strain>
    </source>
</reference>
<dbReference type="KEGG" id="daf:Desaf_2384"/>
<dbReference type="RefSeq" id="WP_014260410.1">
    <property type="nucleotide sequence ID" value="NC_016629.1"/>
</dbReference>
<proteinExistence type="predicted"/>